<sequence>MRTLALLAAILLLALQAQAQPLPENAEEALEQHQPQQEDQDQDVAISSAGAESSGVWYEGENSRRTEGLPAMRTLALLAAILLLALQAQAQPLPENTEEALEQQHPEEENQDVTISFSVAGSSGLQGGASVKVCRCKTGSCGFPKAKSGSCYKHGKMAKFCCR</sequence>
<dbReference type="Proteomes" id="UP000028990">
    <property type="component" value="Unassembled WGS sequence"/>
</dbReference>
<accession>A0A091DHV0</accession>
<evidence type="ECO:0000256" key="9">
    <source>
        <dbReference type="SAM" id="MobiDB-lite"/>
    </source>
</evidence>
<evidence type="ECO:0000256" key="6">
    <source>
        <dbReference type="ARBA" id="ARBA00022940"/>
    </source>
</evidence>
<evidence type="ECO:0000313" key="12">
    <source>
        <dbReference type="EMBL" id="KFO30083.1"/>
    </source>
</evidence>
<dbReference type="PANTHER" id="PTHR11876">
    <property type="entry name" value="ALPHA-DEFENSIN 1"/>
    <property type="match status" value="1"/>
</dbReference>
<keyword evidence="13" id="KW-1185">Reference proteome</keyword>
<evidence type="ECO:0000256" key="7">
    <source>
        <dbReference type="ARBA" id="ARBA00023022"/>
    </source>
</evidence>
<dbReference type="PANTHER" id="PTHR11876:SF28">
    <property type="entry name" value="ALPHA-DEFENSIN 1"/>
    <property type="match status" value="1"/>
</dbReference>
<evidence type="ECO:0000256" key="10">
    <source>
        <dbReference type="SAM" id="SignalP"/>
    </source>
</evidence>
<reference evidence="12 13" key="1">
    <citation type="submission" date="2013-11" db="EMBL/GenBank/DDBJ databases">
        <title>The Damaraland mole rat (Fukomys damarensis) genome and evolution of African mole rats.</title>
        <authorList>
            <person name="Gladyshev V.N."/>
            <person name="Fang X."/>
        </authorList>
    </citation>
    <scope>NUCLEOTIDE SEQUENCE [LARGE SCALE GENOMIC DNA]</scope>
    <source>
        <tissue evidence="12">Liver</tissue>
    </source>
</reference>
<keyword evidence="8" id="KW-1015">Disulfide bond</keyword>
<dbReference type="Pfam" id="PF00879">
    <property type="entry name" value="Defensin_propep"/>
    <property type="match status" value="2"/>
</dbReference>
<protein>
    <submittedName>
        <fullName evidence="12">Defensin-5</fullName>
    </submittedName>
</protein>
<keyword evidence="7" id="KW-0044">Antibiotic</keyword>
<dbReference type="SMART" id="SM01418">
    <property type="entry name" value="Defensin_propep"/>
    <property type="match status" value="2"/>
</dbReference>
<evidence type="ECO:0000259" key="11">
    <source>
        <dbReference type="PROSITE" id="PS00269"/>
    </source>
</evidence>
<evidence type="ECO:0000313" key="13">
    <source>
        <dbReference type="Proteomes" id="UP000028990"/>
    </source>
</evidence>
<proteinExistence type="inferred from homology"/>
<dbReference type="GO" id="GO:0050830">
    <property type="term" value="P:defense response to Gram-positive bacterium"/>
    <property type="evidence" value="ECO:0007669"/>
    <property type="project" value="TreeGrafter"/>
</dbReference>
<evidence type="ECO:0000256" key="2">
    <source>
        <dbReference type="ARBA" id="ARBA00006519"/>
    </source>
</evidence>
<gene>
    <name evidence="12" type="ORF">H920_08517</name>
</gene>
<dbReference type="GO" id="GO:0061844">
    <property type="term" value="P:antimicrobial humoral immune response mediated by antimicrobial peptide"/>
    <property type="evidence" value="ECO:0007669"/>
    <property type="project" value="TreeGrafter"/>
</dbReference>
<dbReference type="AlphaFoldDB" id="A0A091DHV0"/>
<dbReference type="GO" id="GO:0019731">
    <property type="term" value="P:antibacterial humoral response"/>
    <property type="evidence" value="ECO:0007669"/>
    <property type="project" value="TreeGrafter"/>
</dbReference>
<dbReference type="GO" id="GO:0051673">
    <property type="term" value="P:disruption of plasma membrane integrity in another organism"/>
    <property type="evidence" value="ECO:0007669"/>
    <property type="project" value="TreeGrafter"/>
</dbReference>
<dbReference type="GO" id="GO:0031012">
    <property type="term" value="C:extracellular matrix"/>
    <property type="evidence" value="ECO:0007669"/>
    <property type="project" value="TreeGrafter"/>
</dbReference>
<feature type="signal peptide" evidence="10">
    <location>
        <begin position="1"/>
        <end position="19"/>
    </location>
</feature>
<evidence type="ECO:0000256" key="1">
    <source>
        <dbReference type="ARBA" id="ARBA00004613"/>
    </source>
</evidence>
<dbReference type="EMBL" id="KN122504">
    <property type="protein sequence ID" value="KFO30083.1"/>
    <property type="molecule type" value="Genomic_DNA"/>
</dbReference>
<evidence type="ECO:0000256" key="8">
    <source>
        <dbReference type="ARBA" id="ARBA00023157"/>
    </source>
</evidence>
<comment type="similarity">
    <text evidence="2">Belongs to the alpha-defensin family.</text>
</comment>
<evidence type="ECO:0000256" key="3">
    <source>
        <dbReference type="ARBA" id="ARBA00022525"/>
    </source>
</evidence>
<keyword evidence="6" id="KW-0211">Defensin</keyword>
<dbReference type="InterPro" id="IPR016327">
    <property type="entry name" value="Alpha-defensin"/>
</dbReference>
<dbReference type="GO" id="GO:0005615">
    <property type="term" value="C:extracellular space"/>
    <property type="evidence" value="ECO:0007669"/>
    <property type="project" value="InterPro"/>
</dbReference>
<name>A0A091DHV0_FUKDA</name>
<keyword evidence="4" id="KW-0929">Antimicrobial</keyword>
<evidence type="ECO:0000256" key="5">
    <source>
        <dbReference type="ARBA" id="ARBA00022729"/>
    </source>
</evidence>
<dbReference type="InterPro" id="IPR006081">
    <property type="entry name" value="Alpha-defensin_C"/>
</dbReference>
<organism evidence="12 13">
    <name type="scientific">Fukomys damarensis</name>
    <name type="common">Damaraland mole rat</name>
    <name type="synonym">Cryptomys damarensis</name>
    <dbReference type="NCBI Taxonomy" id="885580"/>
    <lineage>
        <taxon>Eukaryota</taxon>
        <taxon>Metazoa</taxon>
        <taxon>Chordata</taxon>
        <taxon>Craniata</taxon>
        <taxon>Vertebrata</taxon>
        <taxon>Euteleostomi</taxon>
        <taxon>Mammalia</taxon>
        <taxon>Eutheria</taxon>
        <taxon>Euarchontoglires</taxon>
        <taxon>Glires</taxon>
        <taxon>Rodentia</taxon>
        <taxon>Hystricomorpha</taxon>
        <taxon>Bathyergidae</taxon>
        <taxon>Fukomys</taxon>
    </lineage>
</organism>
<dbReference type="GO" id="GO:0050829">
    <property type="term" value="P:defense response to Gram-negative bacterium"/>
    <property type="evidence" value="ECO:0007669"/>
    <property type="project" value="TreeGrafter"/>
</dbReference>
<keyword evidence="5 10" id="KW-0732">Signal</keyword>
<feature type="region of interest" description="Disordered" evidence="9">
    <location>
        <begin position="24"/>
        <end position="44"/>
    </location>
</feature>
<dbReference type="GO" id="GO:0002227">
    <property type="term" value="P:innate immune response in mucosa"/>
    <property type="evidence" value="ECO:0007669"/>
    <property type="project" value="TreeGrafter"/>
</dbReference>
<comment type="subcellular location">
    <subcellularLocation>
        <location evidence="1">Secreted</location>
    </subcellularLocation>
</comment>
<dbReference type="GO" id="GO:0071222">
    <property type="term" value="P:cellular response to lipopolysaccharide"/>
    <property type="evidence" value="ECO:0007669"/>
    <property type="project" value="TreeGrafter"/>
</dbReference>
<evidence type="ECO:0000256" key="4">
    <source>
        <dbReference type="ARBA" id="ARBA00022529"/>
    </source>
</evidence>
<feature type="chain" id="PRO_5001872046" evidence="10">
    <location>
        <begin position="20"/>
        <end position="163"/>
    </location>
</feature>
<dbReference type="PROSITE" id="PS00269">
    <property type="entry name" value="DEFENSIN"/>
    <property type="match status" value="1"/>
</dbReference>
<dbReference type="InterPro" id="IPR002366">
    <property type="entry name" value="Alpha-defensin_N"/>
</dbReference>
<feature type="domain" description="Mammalian defensins" evidence="11">
    <location>
        <begin position="134"/>
        <end position="162"/>
    </location>
</feature>
<keyword evidence="3" id="KW-0964">Secreted</keyword>